<accession>A0ABM7KKG4</accession>
<evidence type="ECO:0000313" key="3">
    <source>
        <dbReference type="EMBL" id="BBZ11592.1"/>
    </source>
</evidence>
<dbReference type="PROSITE" id="PS50994">
    <property type="entry name" value="INTEGRASE"/>
    <property type="match status" value="1"/>
</dbReference>
<dbReference type="Pfam" id="PF13683">
    <property type="entry name" value="rve_3"/>
    <property type="match status" value="1"/>
</dbReference>
<evidence type="ECO:0000256" key="1">
    <source>
        <dbReference type="SAM" id="MobiDB-lite"/>
    </source>
</evidence>
<name>A0ABM7KKG4_9MYCO</name>
<evidence type="ECO:0000259" key="2">
    <source>
        <dbReference type="PROSITE" id="PS50994"/>
    </source>
</evidence>
<organism evidence="3 4">
    <name type="scientific">Mycobacterium branderi</name>
    <dbReference type="NCBI Taxonomy" id="43348"/>
    <lineage>
        <taxon>Bacteria</taxon>
        <taxon>Bacillati</taxon>
        <taxon>Actinomycetota</taxon>
        <taxon>Actinomycetes</taxon>
        <taxon>Mycobacteriales</taxon>
        <taxon>Mycobacteriaceae</taxon>
        <taxon>Mycobacterium</taxon>
    </lineage>
</organism>
<dbReference type="InterPro" id="IPR009057">
    <property type="entry name" value="Homeodomain-like_sf"/>
</dbReference>
<proteinExistence type="predicted"/>
<feature type="region of interest" description="Disordered" evidence="1">
    <location>
        <begin position="383"/>
        <end position="402"/>
    </location>
</feature>
<sequence length="402" mass="45247">MAQRQLVSKARLVITAVVIEGRSQSDVAGDYGVSQSWVSRLVARYHLEGEAAFEPRSRRPHTSPQRLAQNTIDVIIELRNTLASKGLDNGAHTIAWHLEHHPALTVSPASIHRHLRAAGLIEPQPQKRPKSSYIRFAAEQPNERWQGDFTHWWLADDTHVEILDWLDDHARFALSLTAHYRVTGLIVRDTFRKACATHGIPYSTLNDNGMVFTTHLAGGKGGRNAFENELRRLGVAQINSTPNHPTTCGKVERFHQTLKKWLTNQPRATTTAELQTQLDTFLDEYNHRRPHRSLPHHTTPATAYTARPKANPATPIDTHNRVRTDRIDQFGKLTLRHAGRLHHIGLGRTHAGTRVLILVQDLNIRIINAATGALLRQLTLDPTRDYQPRGAPTGRPTKKPKP</sequence>
<gene>
    <name evidence="3" type="ORF">MBRA_17870</name>
</gene>
<dbReference type="SUPFAM" id="SSF53098">
    <property type="entry name" value="Ribonuclease H-like"/>
    <property type="match status" value="1"/>
</dbReference>
<feature type="compositionally biased region" description="Low complexity" evidence="1">
    <location>
        <begin position="296"/>
        <end position="310"/>
    </location>
</feature>
<dbReference type="Gene3D" id="3.30.420.10">
    <property type="entry name" value="Ribonuclease H-like superfamily/Ribonuclease H"/>
    <property type="match status" value="1"/>
</dbReference>
<reference evidence="3 4" key="1">
    <citation type="journal article" date="2019" name="Emerg. Microbes Infect.">
        <title>Comprehensive subspecies identification of 175 nontuberculous mycobacteria species based on 7547 genomic profiles.</title>
        <authorList>
            <person name="Matsumoto Y."/>
            <person name="Kinjo T."/>
            <person name="Motooka D."/>
            <person name="Nabeya D."/>
            <person name="Jung N."/>
            <person name="Uechi K."/>
            <person name="Horii T."/>
            <person name="Iida T."/>
            <person name="Fujita J."/>
            <person name="Nakamura S."/>
        </authorList>
    </citation>
    <scope>NUCLEOTIDE SEQUENCE [LARGE SCALE GENOMIC DNA]</scope>
    <source>
        <strain evidence="3 4">JCM 12687</strain>
    </source>
</reference>
<dbReference type="InterPro" id="IPR001584">
    <property type="entry name" value="Integrase_cat-core"/>
</dbReference>
<dbReference type="EMBL" id="AP022606">
    <property type="protein sequence ID" value="BBZ11592.1"/>
    <property type="molecule type" value="Genomic_DNA"/>
</dbReference>
<dbReference type="InterPro" id="IPR047656">
    <property type="entry name" value="IS481-like_transpos"/>
</dbReference>
<feature type="domain" description="Integrase catalytic" evidence="2">
    <location>
        <begin position="137"/>
        <end position="308"/>
    </location>
</feature>
<dbReference type="RefSeq" id="WP_332108290.1">
    <property type="nucleotide sequence ID" value="NZ_AP022606.1"/>
</dbReference>
<dbReference type="InterPro" id="IPR036397">
    <property type="entry name" value="RNaseH_sf"/>
</dbReference>
<dbReference type="PANTHER" id="PTHR35004">
    <property type="entry name" value="TRANSPOSASE RV3428C-RELATED"/>
    <property type="match status" value="1"/>
</dbReference>
<dbReference type="InterPro" id="IPR012337">
    <property type="entry name" value="RNaseH-like_sf"/>
</dbReference>
<keyword evidence="4" id="KW-1185">Reference proteome</keyword>
<dbReference type="PANTHER" id="PTHR35004:SF7">
    <property type="entry name" value="INTEGRASE PROTEIN"/>
    <property type="match status" value="1"/>
</dbReference>
<dbReference type="Pfam" id="PF13565">
    <property type="entry name" value="HTH_32"/>
    <property type="match status" value="1"/>
</dbReference>
<dbReference type="NCBIfam" id="NF033577">
    <property type="entry name" value="transpos_IS481"/>
    <property type="match status" value="1"/>
</dbReference>
<feature type="region of interest" description="Disordered" evidence="1">
    <location>
        <begin position="289"/>
        <end position="318"/>
    </location>
</feature>
<dbReference type="Proteomes" id="UP000467379">
    <property type="component" value="Chromosome"/>
</dbReference>
<protein>
    <submittedName>
        <fullName evidence="3">Integrase</fullName>
    </submittedName>
</protein>
<dbReference type="SUPFAM" id="SSF46689">
    <property type="entry name" value="Homeodomain-like"/>
    <property type="match status" value="1"/>
</dbReference>
<evidence type="ECO:0000313" key="4">
    <source>
        <dbReference type="Proteomes" id="UP000467379"/>
    </source>
</evidence>